<evidence type="ECO:0000256" key="1">
    <source>
        <dbReference type="SAM" id="MobiDB-lite"/>
    </source>
</evidence>
<dbReference type="InterPro" id="IPR012334">
    <property type="entry name" value="Pectin_lyas_fold"/>
</dbReference>
<evidence type="ECO:0000313" key="2">
    <source>
        <dbReference type="EMBL" id="GAH64568.1"/>
    </source>
</evidence>
<comment type="caution">
    <text evidence="2">The sequence shown here is derived from an EMBL/GenBank/DDBJ whole genome shotgun (WGS) entry which is preliminary data.</text>
</comment>
<organism evidence="2">
    <name type="scientific">marine sediment metagenome</name>
    <dbReference type="NCBI Taxonomy" id="412755"/>
    <lineage>
        <taxon>unclassified sequences</taxon>
        <taxon>metagenomes</taxon>
        <taxon>ecological metagenomes</taxon>
    </lineage>
</organism>
<name>X1J474_9ZZZZ</name>
<gene>
    <name evidence="2" type="ORF">S03H2_48464</name>
</gene>
<feature type="region of interest" description="Disordered" evidence="1">
    <location>
        <begin position="85"/>
        <end position="105"/>
    </location>
</feature>
<protein>
    <submittedName>
        <fullName evidence="2">Uncharacterized protein</fullName>
    </submittedName>
</protein>
<sequence>GKGFGVFAYWNRTRYRTIRDFGEETGQERHGQVFKSHAGIFAADVKIPEKTVKYGPQDLRLRAGSPVIDRGEVLPGLNDGFSGGAPDLGAIEYGTEPPRYGVRPE</sequence>
<proteinExistence type="predicted"/>
<dbReference type="EMBL" id="BARU01030555">
    <property type="protein sequence ID" value="GAH64568.1"/>
    <property type="molecule type" value="Genomic_DNA"/>
</dbReference>
<accession>X1J474</accession>
<feature type="non-terminal residue" evidence="2">
    <location>
        <position position="1"/>
    </location>
</feature>
<dbReference type="AlphaFoldDB" id="X1J474"/>
<dbReference type="Gene3D" id="2.160.20.10">
    <property type="entry name" value="Single-stranded right-handed beta-helix, Pectin lyase-like"/>
    <property type="match status" value="1"/>
</dbReference>
<reference evidence="2" key="1">
    <citation type="journal article" date="2014" name="Front. Microbiol.">
        <title>High frequency of phylogenetically diverse reductive dehalogenase-homologous genes in deep subseafloor sedimentary metagenomes.</title>
        <authorList>
            <person name="Kawai M."/>
            <person name="Futagami T."/>
            <person name="Toyoda A."/>
            <person name="Takaki Y."/>
            <person name="Nishi S."/>
            <person name="Hori S."/>
            <person name="Arai W."/>
            <person name="Tsubouchi T."/>
            <person name="Morono Y."/>
            <person name="Uchiyama I."/>
            <person name="Ito T."/>
            <person name="Fujiyama A."/>
            <person name="Inagaki F."/>
            <person name="Takami H."/>
        </authorList>
    </citation>
    <scope>NUCLEOTIDE SEQUENCE</scope>
    <source>
        <strain evidence="2">Expedition CK06-06</strain>
    </source>
</reference>